<gene>
    <name evidence="3" type="ORF">MicloDRAFT_00062270</name>
</gene>
<feature type="chain" id="PRO_5003697951" description="YMGG-like Gly-zipper domain-containing protein" evidence="1">
    <location>
        <begin position="23"/>
        <end position="104"/>
    </location>
</feature>
<name>I4YNF8_9HYPH</name>
<dbReference type="Proteomes" id="UP000003947">
    <property type="component" value="Unassembled WGS sequence"/>
</dbReference>
<evidence type="ECO:0000313" key="4">
    <source>
        <dbReference type="Proteomes" id="UP000003947"/>
    </source>
</evidence>
<keyword evidence="1" id="KW-0732">Signal</keyword>
<feature type="domain" description="YMGG-like Gly-zipper" evidence="2">
    <location>
        <begin position="21"/>
        <end position="61"/>
    </location>
</feature>
<organism evidence="3 4">
    <name type="scientific">Microvirga lotononidis</name>
    <dbReference type="NCBI Taxonomy" id="864069"/>
    <lineage>
        <taxon>Bacteria</taxon>
        <taxon>Pseudomonadati</taxon>
        <taxon>Pseudomonadota</taxon>
        <taxon>Alphaproteobacteria</taxon>
        <taxon>Hyphomicrobiales</taxon>
        <taxon>Methylobacteriaceae</taxon>
        <taxon>Microvirga</taxon>
    </lineage>
</organism>
<dbReference type="EMBL" id="JH660647">
    <property type="protein sequence ID" value="EIM25500.1"/>
    <property type="molecule type" value="Genomic_DNA"/>
</dbReference>
<keyword evidence="4" id="KW-1185">Reference proteome</keyword>
<dbReference type="OrthoDB" id="9882718at2"/>
<protein>
    <recommendedName>
        <fullName evidence="2">YMGG-like Gly-zipper domain-containing protein</fullName>
    </recommendedName>
</protein>
<reference evidence="3 4" key="1">
    <citation type="submission" date="2012-02" db="EMBL/GenBank/DDBJ databases">
        <title>Improved High-Quality Draft sequence of Microvirga sp. WSM3557.</title>
        <authorList>
            <consortium name="US DOE Joint Genome Institute"/>
            <person name="Lucas S."/>
            <person name="Han J."/>
            <person name="Lapidus A."/>
            <person name="Cheng J.-F."/>
            <person name="Goodwin L."/>
            <person name="Pitluck S."/>
            <person name="Peters L."/>
            <person name="Zhang X."/>
            <person name="Detter J.C."/>
            <person name="Han C."/>
            <person name="Tapia R."/>
            <person name="Land M."/>
            <person name="Hauser L."/>
            <person name="Kyrpides N."/>
            <person name="Ivanova N."/>
            <person name="Pagani I."/>
            <person name="Brau L."/>
            <person name="Yates R."/>
            <person name="O'Hara G."/>
            <person name="Rui T."/>
            <person name="Howieson J."/>
            <person name="Reeve W."/>
            <person name="Woyke T."/>
        </authorList>
    </citation>
    <scope>NUCLEOTIDE SEQUENCE [LARGE SCALE GENOMIC DNA]</scope>
    <source>
        <strain evidence="3 4">WSM3557</strain>
    </source>
</reference>
<dbReference type="InterPro" id="IPR027367">
    <property type="entry name" value="Gly-zipper_YMGG"/>
</dbReference>
<proteinExistence type="predicted"/>
<dbReference type="RefSeq" id="WP_009493959.1">
    <property type="nucleotide sequence ID" value="NZ_CP141048.1"/>
</dbReference>
<evidence type="ECO:0000256" key="1">
    <source>
        <dbReference type="SAM" id="SignalP"/>
    </source>
</evidence>
<evidence type="ECO:0000313" key="3">
    <source>
        <dbReference type="EMBL" id="EIM25500.1"/>
    </source>
</evidence>
<sequence length="104" mass="10128" precursor="true">MRRFAFLVAAASLVIAPQFASAQEGTAAGVATGAVTGAIVGGPVGAVVGAGVGGIAGGLAEQNARAQSGPNVILVPDATTTGSIRQRTCTVDTYGNQACTEVIR</sequence>
<dbReference type="eggNOG" id="ENOG502ZIJC">
    <property type="taxonomic scope" value="Bacteria"/>
</dbReference>
<dbReference type="AlphaFoldDB" id="I4YNF8"/>
<evidence type="ECO:0000259" key="2">
    <source>
        <dbReference type="Pfam" id="PF13441"/>
    </source>
</evidence>
<accession>I4YNF8</accession>
<feature type="signal peptide" evidence="1">
    <location>
        <begin position="1"/>
        <end position="22"/>
    </location>
</feature>
<dbReference type="HOGENOM" id="CLU_2246932_0_0_5"/>
<dbReference type="PATRIC" id="fig|864069.3.peg.6664"/>
<dbReference type="Pfam" id="PF13441">
    <property type="entry name" value="Gly-zipper_YMGG"/>
    <property type="match status" value="1"/>
</dbReference>